<reference evidence="1" key="1">
    <citation type="journal article" date="2014" name="Front. Microbiol.">
        <title>High frequency of phylogenetically diverse reductive dehalogenase-homologous genes in deep subseafloor sedimentary metagenomes.</title>
        <authorList>
            <person name="Kawai M."/>
            <person name="Futagami T."/>
            <person name="Toyoda A."/>
            <person name="Takaki Y."/>
            <person name="Nishi S."/>
            <person name="Hori S."/>
            <person name="Arai W."/>
            <person name="Tsubouchi T."/>
            <person name="Morono Y."/>
            <person name="Uchiyama I."/>
            <person name="Ito T."/>
            <person name="Fujiyama A."/>
            <person name="Inagaki F."/>
            <person name="Takami H."/>
        </authorList>
    </citation>
    <scope>NUCLEOTIDE SEQUENCE</scope>
    <source>
        <strain evidence="1">Expedition CK06-06</strain>
    </source>
</reference>
<gene>
    <name evidence="1" type="ORF">S12H4_55810</name>
</gene>
<name>X1VRP8_9ZZZZ</name>
<organism evidence="1">
    <name type="scientific">marine sediment metagenome</name>
    <dbReference type="NCBI Taxonomy" id="412755"/>
    <lineage>
        <taxon>unclassified sequences</taxon>
        <taxon>metagenomes</taxon>
        <taxon>ecological metagenomes</taxon>
    </lineage>
</organism>
<comment type="caution">
    <text evidence="1">The sequence shown here is derived from an EMBL/GenBank/DDBJ whole genome shotgun (WGS) entry which is preliminary data.</text>
</comment>
<accession>X1VRP8</accession>
<evidence type="ECO:0000313" key="1">
    <source>
        <dbReference type="EMBL" id="GAJ23227.1"/>
    </source>
</evidence>
<dbReference type="EMBL" id="BARW01035840">
    <property type="protein sequence ID" value="GAJ23227.1"/>
    <property type="molecule type" value="Genomic_DNA"/>
</dbReference>
<proteinExistence type="predicted"/>
<sequence length="32" mass="3701">GEHPPMTSRDWKNTVRATIAYLERLNDSGKEK</sequence>
<dbReference type="AlphaFoldDB" id="X1VRP8"/>
<protein>
    <submittedName>
        <fullName evidence="1">Uncharacterized protein</fullName>
    </submittedName>
</protein>
<feature type="non-terminal residue" evidence="1">
    <location>
        <position position="1"/>
    </location>
</feature>